<dbReference type="AlphaFoldDB" id="A0AAU0MJX0"/>
<reference evidence="1 2" key="1">
    <citation type="submission" date="2023-10" db="EMBL/GenBank/DDBJ databases">
        <title>Y20.</title>
        <authorList>
            <person name="Zhang G."/>
            <person name="Ding Y."/>
        </authorList>
    </citation>
    <scope>NUCLEOTIDE SEQUENCE [LARGE SCALE GENOMIC DNA]</scope>
    <source>
        <strain evidence="1 2">Y20</strain>
    </source>
</reference>
<keyword evidence="2" id="KW-1185">Reference proteome</keyword>
<protein>
    <submittedName>
        <fullName evidence="1">Uncharacterized protein</fullName>
    </submittedName>
</protein>
<evidence type="ECO:0000313" key="1">
    <source>
        <dbReference type="EMBL" id="WOQ70391.1"/>
    </source>
</evidence>
<organism evidence="1 2">
    <name type="scientific">Microbacterium limosum</name>
    <dbReference type="NCBI Taxonomy" id="3079935"/>
    <lineage>
        <taxon>Bacteria</taxon>
        <taxon>Bacillati</taxon>
        <taxon>Actinomycetota</taxon>
        <taxon>Actinomycetes</taxon>
        <taxon>Micrococcales</taxon>
        <taxon>Microbacteriaceae</taxon>
        <taxon>Microbacterium</taxon>
    </lineage>
</organism>
<dbReference type="EMBL" id="CP137080">
    <property type="protein sequence ID" value="WOQ70391.1"/>
    <property type="molecule type" value="Genomic_DNA"/>
</dbReference>
<name>A0AAU0MJX0_9MICO</name>
<gene>
    <name evidence="1" type="ORF">RYJ27_04065</name>
</gene>
<dbReference type="KEGG" id="mliy:RYJ27_04065"/>
<evidence type="ECO:0000313" key="2">
    <source>
        <dbReference type="Proteomes" id="UP001329313"/>
    </source>
</evidence>
<dbReference type="Proteomes" id="UP001329313">
    <property type="component" value="Chromosome"/>
</dbReference>
<sequence>MASDACQLRLAELTTPMGRTVLEAPVWPNDLRGFAEHRDLCVHVVLPKEQARWGGLFAGVRALGSRTAHVRVHVQPARGAFSLDPAVLMLSRTRRRAEALVAVVDDAAAAGVELTAQQVIIDTYPRTRSTLRLPRRPIMRSRGE</sequence>
<dbReference type="RefSeq" id="WP_330171472.1">
    <property type="nucleotide sequence ID" value="NZ_CP137080.1"/>
</dbReference>
<accession>A0AAU0MJX0</accession>
<proteinExistence type="predicted"/>